<organism evidence="1 2">
    <name type="scientific">Meganyctiphanes norvegica</name>
    <name type="common">Northern krill</name>
    <name type="synonym">Thysanopoda norvegica</name>
    <dbReference type="NCBI Taxonomy" id="48144"/>
    <lineage>
        <taxon>Eukaryota</taxon>
        <taxon>Metazoa</taxon>
        <taxon>Ecdysozoa</taxon>
        <taxon>Arthropoda</taxon>
        <taxon>Crustacea</taxon>
        <taxon>Multicrustacea</taxon>
        <taxon>Malacostraca</taxon>
        <taxon>Eumalacostraca</taxon>
        <taxon>Eucarida</taxon>
        <taxon>Euphausiacea</taxon>
        <taxon>Euphausiidae</taxon>
        <taxon>Meganyctiphanes</taxon>
    </lineage>
</organism>
<accession>A0AAV2PWN6</accession>
<sequence length="140" mass="16415">RIWYQPEEEDVKCVSTWAVYFSGLVPIGLSLPHNRLCFEKNSIIFKLHRYYYTAPGSYHLENSENPYRALLQNGFELPLSENKRSYTVPSLTRLHSTKLAHRQQQKRCQELQETLVQNGITHSSRSSQLAMEYIKIKIKV</sequence>
<dbReference type="AlphaFoldDB" id="A0AAV2PWN6"/>
<dbReference type="EMBL" id="CAXKWB010002202">
    <property type="protein sequence ID" value="CAL4066383.1"/>
    <property type="molecule type" value="Genomic_DNA"/>
</dbReference>
<dbReference type="Proteomes" id="UP001497623">
    <property type="component" value="Unassembled WGS sequence"/>
</dbReference>
<protein>
    <submittedName>
        <fullName evidence="1">Uncharacterized protein</fullName>
    </submittedName>
</protein>
<proteinExistence type="predicted"/>
<evidence type="ECO:0000313" key="1">
    <source>
        <dbReference type="EMBL" id="CAL4066383.1"/>
    </source>
</evidence>
<feature type="non-terminal residue" evidence="1">
    <location>
        <position position="140"/>
    </location>
</feature>
<evidence type="ECO:0000313" key="2">
    <source>
        <dbReference type="Proteomes" id="UP001497623"/>
    </source>
</evidence>
<keyword evidence="2" id="KW-1185">Reference proteome</keyword>
<comment type="caution">
    <text evidence="1">The sequence shown here is derived from an EMBL/GenBank/DDBJ whole genome shotgun (WGS) entry which is preliminary data.</text>
</comment>
<feature type="non-terminal residue" evidence="1">
    <location>
        <position position="1"/>
    </location>
</feature>
<name>A0AAV2PWN6_MEGNR</name>
<reference evidence="1 2" key="1">
    <citation type="submission" date="2024-05" db="EMBL/GenBank/DDBJ databases">
        <authorList>
            <person name="Wallberg A."/>
        </authorList>
    </citation>
    <scope>NUCLEOTIDE SEQUENCE [LARGE SCALE GENOMIC DNA]</scope>
</reference>
<gene>
    <name evidence="1" type="ORF">MNOR_LOCUS5630</name>
</gene>